<comment type="caution">
    <text evidence="2">The sequence shown here is derived from an EMBL/GenBank/DDBJ whole genome shotgun (WGS) entry which is preliminary data.</text>
</comment>
<feature type="region of interest" description="Disordered" evidence="1">
    <location>
        <begin position="1"/>
        <end position="34"/>
    </location>
</feature>
<evidence type="ECO:0000256" key="1">
    <source>
        <dbReference type="SAM" id="MobiDB-lite"/>
    </source>
</evidence>
<evidence type="ECO:0000313" key="2">
    <source>
        <dbReference type="EMBL" id="KAF4616508.1"/>
    </source>
</evidence>
<proteinExistence type="predicted"/>
<dbReference type="EMBL" id="JAACJL010000031">
    <property type="protein sequence ID" value="KAF4616508.1"/>
    <property type="molecule type" value="Genomic_DNA"/>
</dbReference>
<dbReference type="Proteomes" id="UP000521872">
    <property type="component" value="Unassembled WGS sequence"/>
</dbReference>
<organism evidence="2 3">
    <name type="scientific">Agrocybe pediades</name>
    <dbReference type="NCBI Taxonomy" id="84607"/>
    <lineage>
        <taxon>Eukaryota</taxon>
        <taxon>Fungi</taxon>
        <taxon>Dikarya</taxon>
        <taxon>Basidiomycota</taxon>
        <taxon>Agaricomycotina</taxon>
        <taxon>Agaricomycetes</taxon>
        <taxon>Agaricomycetidae</taxon>
        <taxon>Agaricales</taxon>
        <taxon>Agaricineae</taxon>
        <taxon>Strophariaceae</taxon>
        <taxon>Agrocybe</taxon>
    </lineage>
</organism>
<feature type="region of interest" description="Disordered" evidence="1">
    <location>
        <begin position="136"/>
        <end position="158"/>
    </location>
</feature>
<feature type="compositionally biased region" description="Basic and acidic residues" evidence="1">
    <location>
        <begin position="252"/>
        <end position="264"/>
    </location>
</feature>
<feature type="compositionally biased region" description="Basic and acidic residues" evidence="1">
    <location>
        <begin position="7"/>
        <end position="23"/>
    </location>
</feature>
<evidence type="ECO:0000313" key="3">
    <source>
        <dbReference type="Proteomes" id="UP000521872"/>
    </source>
</evidence>
<reference evidence="2 3" key="1">
    <citation type="submission" date="2019-12" db="EMBL/GenBank/DDBJ databases">
        <authorList>
            <person name="Floudas D."/>
            <person name="Bentzer J."/>
            <person name="Ahren D."/>
            <person name="Johansson T."/>
            <person name="Persson P."/>
            <person name="Tunlid A."/>
        </authorList>
    </citation>
    <scope>NUCLEOTIDE SEQUENCE [LARGE SCALE GENOMIC DNA]</scope>
    <source>
        <strain evidence="2 3">CBS 102.39</strain>
    </source>
</reference>
<protein>
    <recommendedName>
        <fullName evidence="4">LITAF domain-containing protein</fullName>
    </recommendedName>
</protein>
<keyword evidence="3" id="KW-1185">Reference proteome</keyword>
<name>A0A8H4QSR4_9AGAR</name>
<dbReference type="AlphaFoldDB" id="A0A8H4QSR4"/>
<evidence type="ECO:0008006" key="4">
    <source>
        <dbReference type="Google" id="ProtNLM"/>
    </source>
</evidence>
<gene>
    <name evidence="2" type="ORF">D9613_008777</name>
</gene>
<feature type="region of interest" description="Disordered" evidence="1">
    <location>
        <begin position="180"/>
        <end position="206"/>
    </location>
</feature>
<feature type="compositionally biased region" description="Polar residues" evidence="1">
    <location>
        <begin position="180"/>
        <end position="193"/>
    </location>
</feature>
<feature type="region of interest" description="Disordered" evidence="1">
    <location>
        <begin position="245"/>
        <end position="264"/>
    </location>
</feature>
<sequence>MQNQDNARLEDSGEHGNFVHDRSATLPDLSNPIDHWQTYTPQHSRQLTGFNDLYDVESSNNGGPQVVQSPNYSTFTTRTTGWIVNGSPGGVLGREGGANFDPVYDPGPQTVTRLSNTNRRGYGGSTLATQLMGFHPGYDDEPSANNNRSRPVRRPKHSVITTSATTSSNRAFHISQSATVPTHCDTASNNASTHPEGGGSERPELSTVCPKCGKPIIYLALQYILPALSQLFCACTMDVTNSNVDNIGNIGDQHDKEETSKTDE</sequence>
<accession>A0A8H4QSR4</accession>